<evidence type="ECO:0000256" key="1">
    <source>
        <dbReference type="SAM" id="Coils"/>
    </source>
</evidence>
<feature type="coiled-coil region" evidence="1">
    <location>
        <begin position="1404"/>
        <end position="1529"/>
    </location>
</feature>
<evidence type="ECO:0000256" key="2">
    <source>
        <dbReference type="SAM" id="MobiDB-lite"/>
    </source>
</evidence>
<dbReference type="Gene3D" id="1.10.287.1490">
    <property type="match status" value="1"/>
</dbReference>
<feature type="coiled-coil region" evidence="1">
    <location>
        <begin position="951"/>
        <end position="1020"/>
    </location>
</feature>
<feature type="coiled-coil region" evidence="1">
    <location>
        <begin position="705"/>
        <end position="792"/>
    </location>
</feature>
<dbReference type="Proteomes" id="UP000192578">
    <property type="component" value="Unassembled WGS sequence"/>
</dbReference>
<dbReference type="PANTHER" id="PTHR23159">
    <property type="entry name" value="CENTROSOMAL PROTEIN 2"/>
    <property type="match status" value="1"/>
</dbReference>
<feature type="region of interest" description="Disordered" evidence="2">
    <location>
        <begin position="1094"/>
        <end position="1132"/>
    </location>
</feature>
<accession>A0A1W0WY66</accession>
<gene>
    <name evidence="3" type="ORF">BV898_05937</name>
</gene>
<keyword evidence="1" id="KW-0175">Coiled coil</keyword>
<comment type="caution">
    <text evidence="3">The sequence shown here is derived from an EMBL/GenBank/DDBJ whole genome shotgun (WGS) entry which is preliminary data.</text>
</comment>
<feature type="region of interest" description="Disordered" evidence="2">
    <location>
        <begin position="81"/>
        <end position="102"/>
    </location>
</feature>
<reference evidence="4" key="1">
    <citation type="submission" date="2017-01" db="EMBL/GenBank/DDBJ databases">
        <title>Comparative genomics of anhydrobiosis in the tardigrade Hypsibius dujardini.</title>
        <authorList>
            <person name="Yoshida Y."/>
            <person name="Koutsovoulos G."/>
            <person name="Laetsch D."/>
            <person name="Stevens L."/>
            <person name="Kumar S."/>
            <person name="Horikawa D."/>
            <person name="Ishino K."/>
            <person name="Komine S."/>
            <person name="Tomita M."/>
            <person name="Blaxter M."/>
            <person name="Arakawa K."/>
        </authorList>
    </citation>
    <scope>NUCLEOTIDE SEQUENCE [LARGE SCALE GENOMIC DNA]</scope>
    <source>
        <strain evidence="4">Z151</strain>
    </source>
</reference>
<organism evidence="3 4">
    <name type="scientific">Hypsibius exemplaris</name>
    <name type="common">Freshwater tardigrade</name>
    <dbReference type="NCBI Taxonomy" id="2072580"/>
    <lineage>
        <taxon>Eukaryota</taxon>
        <taxon>Metazoa</taxon>
        <taxon>Ecdysozoa</taxon>
        <taxon>Tardigrada</taxon>
        <taxon>Eutardigrada</taxon>
        <taxon>Parachela</taxon>
        <taxon>Hypsibioidea</taxon>
        <taxon>Hypsibiidae</taxon>
        <taxon>Hypsibius</taxon>
    </lineage>
</organism>
<feature type="coiled-coil region" evidence="1">
    <location>
        <begin position="1133"/>
        <end position="1282"/>
    </location>
</feature>
<dbReference type="OrthoDB" id="102442at2759"/>
<feature type="coiled-coil region" evidence="1">
    <location>
        <begin position="502"/>
        <end position="536"/>
    </location>
</feature>
<protein>
    <submittedName>
        <fullName evidence="3">Uncharacterized protein</fullName>
    </submittedName>
</protein>
<feature type="region of interest" description="Disordered" evidence="2">
    <location>
        <begin position="123"/>
        <end position="142"/>
    </location>
</feature>
<evidence type="ECO:0000313" key="3">
    <source>
        <dbReference type="EMBL" id="OQV20146.1"/>
    </source>
</evidence>
<proteinExistence type="predicted"/>
<dbReference type="PANTHER" id="PTHR23159:SF31">
    <property type="entry name" value="CENTROSOME-ASSOCIATED PROTEIN CEP250 ISOFORM X1"/>
    <property type="match status" value="1"/>
</dbReference>
<feature type="compositionally biased region" description="Polar residues" evidence="2">
    <location>
        <begin position="83"/>
        <end position="102"/>
    </location>
</feature>
<dbReference type="EMBL" id="MTYJ01000033">
    <property type="protein sequence ID" value="OQV20146.1"/>
    <property type="molecule type" value="Genomic_DNA"/>
</dbReference>
<feature type="coiled-coil region" evidence="1">
    <location>
        <begin position="628"/>
        <end position="669"/>
    </location>
</feature>
<feature type="coiled-coil region" evidence="1">
    <location>
        <begin position="817"/>
        <end position="890"/>
    </location>
</feature>
<name>A0A1W0WY66_HYPEX</name>
<sequence length="1803" mass="203220">MDADYDQRGDLPGSCFRVARRSPSVRSWLPTPYFLFQQIFFFFTRKLCTDRREDSHTADGDGMSELDAVAHSEWSEFEPLHTATPQSTSTRVSDFEPATSTARSELDPFDGIVEAARKKVKSRKPVPGLRTPAKESERTTFGESSYSGEVKLESVVRGVTVAESRVEGEGCRSFSHSGYFRSATAHRASSPCPCFLNESDPSRLRDFLLEENIADSAHFKSVHQDYGIVTKQCSSLRDEVDRLEASLGLLGEFGMTSPSPAPSPSMSATKEVRVVLYGDLGSALNDELPKDSLSESLYSVNVKLLSRLEAEKQKVEKRNKEQHAMTAQLQELVATVGSFQAKFEERVSELHSKALPAAPVNTANGFAGGGGTESGFGDSNYGDAEESSYAAVVTKEKTRPSLPESDTGEDVRLKSELRNIVTDLRKVAQEIAVRETGWIDEQKRPTGQVTNGHLGQESYQQRVTSWQEKSSQVEKLDTNELADIQSDYALLEERYQSTVKRLQNSAQEKLLLESSLEKIKDEVALAQYEKEFLLKKNERSLMSLNAALSEKSAIESALNNVTADLDSISSTRWALESSTVIMRDSIAGLQSRVDSLQLETSRQAEEKESLIRAMALKQSEVDDARGLLDASLQENFRLKQEKDDLQNDIDSMRKELESMTKEATEKDALLNEKLGQLKDLEVTLGVSEEAVALFRQQLDSGATVIAQLEQELEKREETILDLRSFLDNSLKESFQQKEQHARMEHEMETQIEKLFQAKQMLEAEAANGSEIHSELEKRFAELDAVLQRKLEEIVTVTRAVEERDREITDLKQDVTAMDQLKLDLEEALKTVTSLRQRIDDSSSEKNQMQSDMDAAIDRLLGQLEDKASRIVELEREIDRSGITREKLQADLDARMADLGTVSAQLAASAAEVDRLQERFSGDLTQLQAKNADFRANIALLESCRADFLAEIDRLKGQLAASSQDLEELRGERTALEEGLGVVKAELLRRQEADAEAARERQLLRDELASVSQERLLAENNQRIYSDLIQIICATILNRGGGAGSAEMSGSRRHVVFTPDGMFMDDGTVSPDQTMPSIYENDSGFVGSQSQLDVEGQLPLRRRSSTSSDLKGLLDQLTGEPSPRVPPSESVDRSKLLQHDLQRAQAAVQELQADRAKSDYLAKSVQNLTDTLQEQTTLRDNLSQEISQLTEKVDFLSGSLTDAESAHEASLRELDAKDRSFAQFTAQLSEAEKELERLRESGNSSSESLHNISLMFKEKEREIAALNEELQAKEIIIDGLNKQCVRTDGRVLELLNRVTTNDTLVADLSHQLRETEMRMGSVDNLRAREEAQKALGTSLDAKIAHLQEREKDIRVMETKLAGFVTDQLELANRESESVKKAFDLDLRESELRSKENDLTHKMVELLRTEDKLRTIEADMEEKDNEIKSLKKERAAVEDVNVQLKDLVENLQGNLIVYEDQARDRDILDGQYEGDLSRLQADLEAAKLKLQQMEQKVEEGEKLLQSERTARADLEADLERTRRDQDSLNIQLEQLPLKQVAIEAHDAEVERLLKLLADRSTQVASLGAEEKRLRHLLQSSEAKLTTMRQTFEDMEDRLKNKNNGRNTLDTQFNTLNVLYADLLVKYRTLSDAHDEMEIEMVRNKDEHRDVKRELDKLSDFLRRHLGNGSGSRTFTITREDPDREAEVTISKDMISSLRANLEQLIQERLYDDLPTENRGSSLLNNMEAARSGSSQSPEVADMRDFRGRVMDRLFENTSRENIIRDELLNHVDKEFIDDHRVRDEEFIDGLYRKYTDRVMSSNGSN</sequence>
<evidence type="ECO:0000313" key="4">
    <source>
        <dbReference type="Proteomes" id="UP000192578"/>
    </source>
</evidence>
<keyword evidence="4" id="KW-1185">Reference proteome</keyword>